<dbReference type="Gene3D" id="1.20.120.530">
    <property type="entry name" value="GntR ligand-binding domain-like"/>
    <property type="match status" value="1"/>
</dbReference>
<dbReference type="PROSITE" id="PS50949">
    <property type="entry name" value="HTH_GNTR"/>
    <property type="match status" value="1"/>
</dbReference>
<dbReference type="SMART" id="SM00345">
    <property type="entry name" value="HTH_GNTR"/>
    <property type="match status" value="1"/>
</dbReference>
<sequence>MPSDLHHEETRVQYVMRQVAEHIGRERLRVGDELPSENSFTERLGVSRPVVREAFGALAALNIIDTANGRRPRVSALSSQTLSISLDHAVRTEQISVLQIWETRRCLETETIALAAVRRTDEEAERIRAIAEGMARAERGSPELIGLDIALHKSIAEASRNTLMAKIIASFEPLLESAVPAAWRTRRTGEEHAAIIQKHLELADTIMRRDADAARQAMDEHFDRAVGAMLAEAARN</sequence>
<dbReference type="RefSeq" id="WP_183203531.1">
    <property type="nucleotide sequence ID" value="NZ_BAAAER010000011.1"/>
</dbReference>
<dbReference type="GO" id="GO:0003677">
    <property type="term" value="F:DNA binding"/>
    <property type="evidence" value="ECO:0007669"/>
    <property type="project" value="UniProtKB-KW"/>
</dbReference>
<evidence type="ECO:0000256" key="3">
    <source>
        <dbReference type="ARBA" id="ARBA00023163"/>
    </source>
</evidence>
<evidence type="ECO:0000256" key="1">
    <source>
        <dbReference type="ARBA" id="ARBA00023015"/>
    </source>
</evidence>
<dbReference type="InterPro" id="IPR000524">
    <property type="entry name" value="Tscrpt_reg_HTH_GntR"/>
</dbReference>
<gene>
    <name evidence="5" type="ORF">GGR12_001293</name>
</gene>
<reference evidence="5 6" key="1">
    <citation type="submission" date="2020-08" db="EMBL/GenBank/DDBJ databases">
        <title>Genomic Encyclopedia of Type Strains, Phase IV (KMG-IV): sequencing the most valuable type-strain genomes for metagenomic binning, comparative biology and taxonomic classification.</title>
        <authorList>
            <person name="Goeker M."/>
        </authorList>
    </citation>
    <scope>NUCLEOTIDE SEQUENCE [LARGE SCALE GENOMIC DNA]</scope>
    <source>
        <strain evidence="5 6">DSM 23960</strain>
    </source>
</reference>
<dbReference type="SUPFAM" id="SSF48008">
    <property type="entry name" value="GntR ligand-binding domain-like"/>
    <property type="match status" value="1"/>
</dbReference>
<evidence type="ECO:0000313" key="5">
    <source>
        <dbReference type="EMBL" id="MBB4082454.1"/>
    </source>
</evidence>
<keyword evidence="1" id="KW-0805">Transcription regulation</keyword>
<proteinExistence type="predicted"/>
<evidence type="ECO:0000313" key="6">
    <source>
        <dbReference type="Proteomes" id="UP000529946"/>
    </source>
</evidence>
<dbReference type="Gene3D" id="1.10.10.10">
    <property type="entry name" value="Winged helix-like DNA-binding domain superfamily/Winged helix DNA-binding domain"/>
    <property type="match status" value="1"/>
</dbReference>
<dbReference type="InterPro" id="IPR008920">
    <property type="entry name" value="TF_FadR/GntR_C"/>
</dbReference>
<dbReference type="SUPFAM" id="SSF46785">
    <property type="entry name" value="Winged helix' DNA-binding domain"/>
    <property type="match status" value="1"/>
</dbReference>
<dbReference type="PANTHER" id="PTHR43537">
    <property type="entry name" value="TRANSCRIPTIONAL REGULATOR, GNTR FAMILY"/>
    <property type="match status" value="1"/>
</dbReference>
<dbReference type="InterPro" id="IPR036388">
    <property type="entry name" value="WH-like_DNA-bd_sf"/>
</dbReference>
<feature type="domain" description="HTH gntR-type" evidence="4">
    <location>
        <begin position="9"/>
        <end position="77"/>
    </location>
</feature>
<dbReference type="GO" id="GO:0003700">
    <property type="term" value="F:DNA-binding transcription factor activity"/>
    <property type="evidence" value="ECO:0007669"/>
    <property type="project" value="InterPro"/>
</dbReference>
<dbReference type="Proteomes" id="UP000529946">
    <property type="component" value="Unassembled WGS sequence"/>
</dbReference>
<dbReference type="AlphaFoldDB" id="A0A7W6JC77"/>
<protein>
    <submittedName>
        <fullName evidence="5">DNA-binding FadR family transcriptional regulator</fullName>
    </submittedName>
</protein>
<comment type="caution">
    <text evidence="5">The sequence shown here is derived from an EMBL/GenBank/DDBJ whole genome shotgun (WGS) entry which is preliminary data.</text>
</comment>
<keyword evidence="6" id="KW-1185">Reference proteome</keyword>
<dbReference type="SMART" id="SM00895">
    <property type="entry name" value="FCD"/>
    <property type="match status" value="1"/>
</dbReference>
<dbReference type="PANTHER" id="PTHR43537:SF5">
    <property type="entry name" value="UXU OPERON TRANSCRIPTIONAL REGULATOR"/>
    <property type="match status" value="1"/>
</dbReference>
<evidence type="ECO:0000256" key="2">
    <source>
        <dbReference type="ARBA" id="ARBA00023125"/>
    </source>
</evidence>
<organism evidence="5 6">
    <name type="scientific">Brevundimonas lenta</name>
    <dbReference type="NCBI Taxonomy" id="424796"/>
    <lineage>
        <taxon>Bacteria</taxon>
        <taxon>Pseudomonadati</taxon>
        <taxon>Pseudomonadota</taxon>
        <taxon>Alphaproteobacteria</taxon>
        <taxon>Caulobacterales</taxon>
        <taxon>Caulobacteraceae</taxon>
        <taxon>Brevundimonas</taxon>
    </lineage>
</organism>
<dbReference type="Pfam" id="PF07729">
    <property type="entry name" value="FCD"/>
    <property type="match status" value="1"/>
</dbReference>
<dbReference type="InterPro" id="IPR036390">
    <property type="entry name" value="WH_DNA-bd_sf"/>
</dbReference>
<accession>A0A7W6JC77</accession>
<dbReference type="PRINTS" id="PR00035">
    <property type="entry name" value="HTHGNTR"/>
</dbReference>
<dbReference type="EMBL" id="JACIDM010000001">
    <property type="protein sequence ID" value="MBB4082454.1"/>
    <property type="molecule type" value="Genomic_DNA"/>
</dbReference>
<evidence type="ECO:0000259" key="4">
    <source>
        <dbReference type="PROSITE" id="PS50949"/>
    </source>
</evidence>
<keyword evidence="2 5" id="KW-0238">DNA-binding</keyword>
<keyword evidence="3" id="KW-0804">Transcription</keyword>
<dbReference type="InterPro" id="IPR011711">
    <property type="entry name" value="GntR_C"/>
</dbReference>
<name>A0A7W6JC77_9CAUL</name>
<dbReference type="Pfam" id="PF00392">
    <property type="entry name" value="GntR"/>
    <property type="match status" value="1"/>
</dbReference>